<dbReference type="GO" id="GO:0009903">
    <property type="term" value="P:chloroplast avoidance movement"/>
    <property type="evidence" value="ECO:0007669"/>
    <property type="project" value="TreeGrafter"/>
</dbReference>
<feature type="coiled-coil region" evidence="3">
    <location>
        <begin position="276"/>
        <end position="437"/>
    </location>
</feature>
<reference evidence="5" key="1">
    <citation type="submission" date="2022-02" db="EMBL/GenBank/DDBJ databases">
        <authorList>
            <person name="Henning P.M."/>
            <person name="McCubbin A.G."/>
            <person name="Shore J.S."/>
        </authorList>
    </citation>
    <scope>NUCLEOTIDE SEQUENCE</scope>
    <source>
        <strain evidence="5">F60SS</strain>
        <tissue evidence="5">Leaves</tissue>
    </source>
</reference>
<comment type="similarity">
    <text evidence="1">Belongs to the WEB family.</text>
</comment>
<evidence type="ECO:0000256" key="3">
    <source>
        <dbReference type="SAM" id="Coils"/>
    </source>
</evidence>
<feature type="region of interest" description="Disordered" evidence="4">
    <location>
        <begin position="1"/>
        <end position="26"/>
    </location>
</feature>
<evidence type="ECO:0000256" key="1">
    <source>
        <dbReference type="ARBA" id="ARBA00005485"/>
    </source>
</evidence>
<dbReference type="GO" id="GO:0005829">
    <property type="term" value="C:cytosol"/>
    <property type="evidence" value="ECO:0007669"/>
    <property type="project" value="TreeGrafter"/>
</dbReference>
<dbReference type="Pfam" id="PF05701">
    <property type="entry name" value="WEMBL"/>
    <property type="match status" value="1"/>
</dbReference>
<sequence length="541" mass="60701">MVNIFGRSDHQRVGSNSPRGEVGEIDTRAPFQSVKAAVSLFGEVALARGRAAIRTKSKLSSENILDKETQLLLAQKEVNKYKKQLEGDEATKKRVNSDLQIAKRTLNELTTKLRSVSESKEATVEAAEAIKQLAKELEAAKSQKHSGNAARKEELDLAREQYKLTASELDIAKQQLTEMRQDFDAALEAKWAAFQQAGEARRAANMSTERATELSKEIKAMRESAQQVKLAATQSQEQQAKIVAEKDARISECKLGVEATRRTLQVLKKEYDPDVVKHLESRLEEITAEIDFLQEEMKKAHASEMDAVKVVTSELNEATKTLQKISEEESSYRDIVTLLRWELENVKAEQAALLKKQAEEEDDLNSALKQLWSEAEKSRQEVEELKKTAREMKQEAEKATLLAEEEEEKLKLLLLEAEKAKAAEERALDEMKSWSERAKIKETGSHGMIRVSLDEYTSMKKKVEELEDITRTKEADAMAELQTINARQAELAVKLGASLKAIEEIQQATVIAIKSAEMAEAAHNVVEGELLKRRNQGQVTS</sequence>
<gene>
    <name evidence="5" type="ORF">Tsubulata_033016</name>
</gene>
<proteinExistence type="inferred from homology"/>
<evidence type="ECO:0000313" key="6">
    <source>
        <dbReference type="Proteomes" id="UP001141552"/>
    </source>
</evidence>
<dbReference type="OrthoDB" id="1933125at2759"/>
<protein>
    <recommendedName>
        <fullName evidence="7">WEB family protein</fullName>
    </recommendedName>
</protein>
<evidence type="ECO:0000256" key="2">
    <source>
        <dbReference type="ARBA" id="ARBA00023054"/>
    </source>
</evidence>
<dbReference type="InterPro" id="IPR008545">
    <property type="entry name" value="Web"/>
</dbReference>
<comment type="caution">
    <text evidence="5">The sequence shown here is derived from an EMBL/GenBank/DDBJ whole genome shotgun (WGS) entry which is preliminary data.</text>
</comment>
<evidence type="ECO:0000256" key="4">
    <source>
        <dbReference type="SAM" id="MobiDB-lite"/>
    </source>
</evidence>
<dbReference type="PANTHER" id="PTHR32054">
    <property type="entry name" value="HEAVY CHAIN, PUTATIVE, EXPRESSED-RELATED-RELATED"/>
    <property type="match status" value="1"/>
</dbReference>
<name>A0A9Q0FHZ6_9ROSI</name>
<dbReference type="Proteomes" id="UP001141552">
    <property type="component" value="Unassembled WGS sequence"/>
</dbReference>
<keyword evidence="2 3" id="KW-0175">Coiled coil</keyword>
<accession>A0A9Q0FHZ6</accession>
<dbReference type="AlphaFoldDB" id="A0A9Q0FHZ6"/>
<dbReference type="EMBL" id="JAKUCV010005453">
    <property type="protein sequence ID" value="KAJ4831099.1"/>
    <property type="molecule type" value="Genomic_DNA"/>
</dbReference>
<organism evidence="5 6">
    <name type="scientific">Turnera subulata</name>
    <dbReference type="NCBI Taxonomy" id="218843"/>
    <lineage>
        <taxon>Eukaryota</taxon>
        <taxon>Viridiplantae</taxon>
        <taxon>Streptophyta</taxon>
        <taxon>Embryophyta</taxon>
        <taxon>Tracheophyta</taxon>
        <taxon>Spermatophyta</taxon>
        <taxon>Magnoliopsida</taxon>
        <taxon>eudicotyledons</taxon>
        <taxon>Gunneridae</taxon>
        <taxon>Pentapetalae</taxon>
        <taxon>rosids</taxon>
        <taxon>fabids</taxon>
        <taxon>Malpighiales</taxon>
        <taxon>Passifloraceae</taxon>
        <taxon>Turnera</taxon>
    </lineage>
</organism>
<keyword evidence="6" id="KW-1185">Reference proteome</keyword>
<feature type="coiled-coil region" evidence="3">
    <location>
        <begin position="64"/>
        <end position="231"/>
    </location>
</feature>
<dbReference type="GO" id="GO:0009904">
    <property type="term" value="P:chloroplast accumulation movement"/>
    <property type="evidence" value="ECO:0007669"/>
    <property type="project" value="TreeGrafter"/>
</dbReference>
<evidence type="ECO:0000313" key="5">
    <source>
        <dbReference type="EMBL" id="KAJ4831099.1"/>
    </source>
</evidence>
<reference evidence="5" key="2">
    <citation type="journal article" date="2023" name="Plants (Basel)">
        <title>Annotation of the Turnera subulata (Passifloraceae) Draft Genome Reveals the S-Locus Evolved after the Divergence of Turneroideae from Passifloroideae in a Stepwise Manner.</title>
        <authorList>
            <person name="Henning P.M."/>
            <person name="Roalson E.H."/>
            <person name="Mir W."/>
            <person name="McCubbin A.G."/>
            <person name="Shore J.S."/>
        </authorList>
    </citation>
    <scope>NUCLEOTIDE SEQUENCE</scope>
    <source>
        <strain evidence="5">F60SS</strain>
    </source>
</reference>
<dbReference type="PANTHER" id="PTHR32054:SF42">
    <property type="entry name" value="WEB FAMILY PROTEIN"/>
    <property type="match status" value="1"/>
</dbReference>
<evidence type="ECO:0008006" key="7">
    <source>
        <dbReference type="Google" id="ProtNLM"/>
    </source>
</evidence>